<gene>
    <name evidence="10" type="primary">zapA</name>
    <name evidence="10" type="ORF">JIR001_09230</name>
</gene>
<keyword evidence="3" id="KW-0963">Cytoplasm</keyword>
<comment type="subunit">
    <text evidence="8">Homodimer. Interacts with FtsZ.</text>
</comment>
<dbReference type="EMBL" id="AP024601">
    <property type="protein sequence ID" value="BCU81140.1"/>
    <property type="molecule type" value="Genomic_DNA"/>
</dbReference>
<dbReference type="GO" id="GO:0005829">
    <property type="term" value="C:cytosol"/>
    <property type="evidence" value="ECO:0007669"/>
    <property type="project" value="TreeGrafter"/>
</dbReference>
<reference evidence="10" key="2">
    <citation type="journal article" date="2021" name="Microbiol. Resour. Announc.">
        <title>Complete Genome Sequence of Polycladomyces abyssicola JIR-001T, Isolated from Hemipelagic Sediment in Deep Seawater.</title>
        <authorList>
            <person name="Tsubouchi T."/>
            <person name="Kaneko Y."/>
        </authorList>
    </citation>
    <scope>NUCLEOTIDE SEQUENCE</scope>
    <source>
        <strain evidence="10">JIR-001</strain>
    </source>
</reference>
<keyword evidence="11" id="KW-1185">Reference proteome</keyword>
<comment type="function">
    <text evidence="7">Activator of cell division through the inhibition of FtsZ GTPase activity, therefore promoting FtsZ assembly into bundles of protofilaments necessary for the formation of the division Z ring. It is recruited early at mid-cell but it is not essential for cell division.</text>
</comment>
<evidence type="ECO:0000256" key="7">
    <source>
        <dbReference type="ARBA" id="ARBA00024910"/>
    </source>
</evidence>
<organism evidence="10 11">
    <name type="scientific">Polycladomyces abyssicola</name>
    <dbReference type="NCBI Taxonomy" id="1125966"/>
    <lineage>
        <taxon>Bacteria</taxon>
        <taxon>Bacillati</taxon>
        <taxon>Bacillota</taxon>
        <taxon>Bacilli</taxon>
        <taxon>Bacillales</taxon>
        <taxon>Thermoactinomycetaceae</taxon>
        <taxon>Polycladomyces</taxon>
    </lineage>
</organism>
<dbReference type="InterPro" id="IPR053712">
    <property type="entry name" value="Bac_CellDiv_Activator"/>
</dbReference>
<dbReference type="KEGG" id="pabs:JIR001_09230"/>
<dbReference type="InterPro" id="IPR007838">
    <property type="entry name" value="Cell_div_ZapA-like"/>
</dbReference>
<evidence type="ECO:0000313" key="11">
    <source>
        <dbReference type="Proteomes" id="UP000677436"/>
    </source>
</evidence>
<evidence type="ECO:0000256" key="8">
    <source>
        <dbReference type="ARBA" id="ARBA00026068"/>
    </source>
</evidence>
<sequence>MTKNKLSVEIFGQQYNITGKASPSYMREVANHVDETMRMISQANPRLDTTRLAVLSAVNIADAYMKLKREHDEILHLIEDDQP</sequence>
<evidence type="ECO:0000256" key="6">
    <source>
        <dbReference type="ARBA" id="ARBA00023306"/>
    </source>
</evidence>
<dbReference type="Pfam" id="PF05164">
    <property type="entry name" value="ZapA"/>
    <property type="match status" value="1"/>
</dbReference>
<evidence type="ECO:0000256" key="5">
    <source>
        <dbReference type="ARBA" id="ARBA00023210"/>
    </source>
</evidence>
<dbReference type="GO" id="GO:0030428">
    <property type="term" value="C:cell septum"/>
    <property type="evidence" value="ECO:0007669"/>
    <property type="project" value="TreeGrafter"/>
</dbReference>
<keyword evidence="6" id="KW-0131">Cell cycle</keyword>
<dbReference type="GO" id="GO:0032153">
    <property type="term" value="C:cell division site"/>
    <property type="evidence" value="ECO:0007669"/>
    <property type="project" value="TreeGrafter"/>
</dbReference>
<keyword evidence="4 10" id="KW-0132">Cell division</keyword>
<evidence type="ECO:0000256" key="9">
    <source>
        <dbReference type="ARBA" id="ARBA00033158"/>
    </source>
</evidence>
<dbReference type="Proteomes" id="UP000677436">
    <property type="component" value="Chromosome"/>
</dbReference>
<comment type="subcellular location">
    <subcellularLocation>
        <location evidence="1">Cytoplasm</location>
    </subcellularLocation>
</comment>
<evidence type="ECO:0000256" key="2">
    <source>
        <dbReference type="ARBA" id="ARBA00015195"/>
    </source>
</evidence>
<accession>A0A8D5UDJ4</accession>
<evidence type="ECO:0000313" key="10">
    <source>
        <dbReference type="EMBL" id="BCU81140.1"/>
    </source>
</evidence>
<dbReference type="PANTHER" id="PTHR34981:SF1">
    <property type="entry name" value="CELL DIVISION PROTEIN ZAPA"/>
    <property type="match status" value="1"/>
</dbReference>
<dbReference type="InterPro" id="IPR036192">
    <property type="entry name" value="Cell_div_ZapA-like_sf"/>
</dbReference>
<evidence type="ECO:0000256" key="1">
    <source>
        <dbReference type="ARBA" id="ARBA00004496"/>
    </source>
</evidence>
<dbReference type="AlphaFoldDB" id="A0A8D5UDJ4"/>
<dbReference type="Gene3D" id="6.10.250.790">
    <property type="match status" value="1"/>
</dbReference>
<evidence type="ECO:0000256" key="3">
    <source>
        <dbReference type="ARBA" id="ARBA00022490"/>
    </source>
</evidence>
<evidence type="ECO:0000256" key="4">
    <source>
        <dbReference type="ARBA" id="ARBA00022618"/>
    </source>
</evidence>
<dbReference type="PANTHER" id="PTHR34981">
    <property type="entry name" value="CELL DIVISION PROTEIN ZAPA"/>
    <property type="match status" value="1"/>
</dbReference>
<name>A0A8D5UDJ4_9BACL</name>
<dbReference type="GO" id="GO:0000921">
    <property type="term" value="P:septin ring assembly"/>
    <property type="evidence" value="ECO:0007669"/>
    <property type="project" value="TreeGrafter"/>
</dbReference>
<dbReference type="NCBIfam" id="NF010724">
    <property type="entry name" value="PRK14126.1"/>
    <property type="match status" value="1"/>
</dbReference>
<keyword evidence="5" id="KW-0717">Septation</keyword>
<dbReference type="SUPFAM" id="SSF102829">
    <property type="entry name" value="Cell division protein ZapA-like"/>
    <property type="match status" value="1"/>
</dbReference>
<dbReference type="GO" id="GO:0000917">
    <property type="term" value="P:division septum assembly"/>
    <property type="evidence" value="ECO:0007669"/>
    <property type="project" value="UniProtKB-KW"/>
</dbReference>
<protein>
    <recommendedName>
        <fullName evidence="2">Cell division protein ZapA</fullName>
    </recommendedName>
    <alternativeName>
        <fullName evidence="9">Z ring-associated protein ZapA</fullName>
    </alternativeName>
</protein>
<proteinExistence type="predicted"/>
<dbReference type="GO" id="GO:0043093">
    <property type="term" value="P:FtsZ-dependent cytokinesis"/>
    <property type="evidence" value="ECO:0007669"/>
    <property type="project" value="TreeGrafter"/>
</dbReference>
<reference evidence="10" key="1">
    <citation type="journal article" date="2013" name="Int. J. Syst. Evol. Microbiol.">
        <title>Polycladomyces abyssicola gen. nov., sp. nov., a thermophilic filamentous bacterium isolated from hemipelagic sediment.</title>
        <authorList>
            <person name="Tsubouchi T."/>
            <person name="Shimane Y."/>
            <person name="Mori K."/>
            <person name="Usui K."/>
            <person name="Hiraki T."/>
            <person name="Tame A."/>
            <person name="Uematsu K."/>
            <person name="Maruyama T."/>
            <person name="Hatada Y."/>
        </authorList>
    </citation>
    <scope>NUCLEOTIDE SEQUENCE</scope>
    <source>
        <strain evidence="10">JIR-001</strain>
    </source>
</reference>